<feature type="region of interest" description="Disordered" evidence="3">
    <location>
        <begin position="234"/>
        <end position="273"/>
    </location>
</feature>
<dbReference type="Pfam" id="PF04082">
    <property type="entry name" value="Fungal_trans"/>
    <property type="match status" value="1"/>
</dbReference>
<dbReference type="GO" id="GO:0003677">
    <property type="term" value="F:DNA binding"/>
    <property type="evidence" value="ECO:0007669"/>
    <property type="project" value="InterPro"/>
</dbReference>
<dbReference type="PANTHER" id="PTHR47431">
    <property type="entry name" value="ZN(II)2CYS6 TRANSCRIPTION FACTOR (EUROFUNG)-RELATED"/>
    <property type="match status" value="1"/>
</dbReference>
<feature type="domain" description="Zn(2)-C6 fungal-type" evidence="5">
    <location>
        <begin position="281"/>
        <end position="311"/>
    </location>
</feature>
<feature type="region of interest" description="Disordered" evidence="3">
    <location>
        <begin position="732"/>
        <end position="769"/>
    </location>
</feature>
<sequence>MQDLPEYVLGQDGQLYAIPRNQQNHEVQGDAPGLYTSVHPSQAFADYHNEGYVPRPGEAPYQGNVANRLTGFDAGSAGNSALYAPDVQASQPAFATHNHATYHSQQHPYHHKPDWDTIPHQPGRYEFGHNEFDGVTGYNASHSRGAEEAQHANQSLHPAYFAPALDNVANAHQPPSTITGFTSTMPPQHVSPARQTHPQEAPNLPNQQLLPGPQIQPQVFQYGHQPIKHVAPYSDAMTSERSSTGPGDYSSDGNTNGKKHKKSNSGGDESRHAIAPPVKNACLACRAKKARCDGVQPICGQCVAKDRECQYVKSRRGGARKKKEQLEPAPTPLAQYLKQLDDLAGLKMEMPPDMGDLHLAEGKVVDPALAVRTWHPQDIVGILTAYWEEIHPFQPLLPPVKHLPFIAARLSPDSPFLLAIRAILALCPNPADPVAKSLASRALRRAQAARLAQEASNRVDEMLAEAHEDDATSSIECVQALALLGLYEFAQNGNPVRNRMRMNQAVQVAMEMGLHQTDKANFDSSDPVRPRVTPAKAVEGESVVKDMARRTWWVAFAAMLISGLVAGSRPIVAHDDKRIAVHYPACALDDDSWSNWIESIGLACAAMDVIMTLDFNFPNPDAPESALEEGNFSDEEFQGMTDPAAKAEAQKKKRLHRRMLKLDRTVLELLKKGEAKSVIPLVPGGEEEVVRNQQLSASMMLAVCHIQLHRRQAFPEVAMFSRKMCGLPKAAAGALPPTPQQPLSVSSGSQAFVPNGSSNGNGSPYAGSQMLSSYQDSGSLLAGSGSDNGLRTLGYPLPVTPVQNSAAYTYQHSNAMSLNAQALDQLPMEGLLWDPALYPQSFPAPWFAMPKGAGSLYQPVNEAPAYLPPVPGIFTAETGYIGMPLNGYQADRSQVTAAQATASMQEISPTQAARMQPRFQDQPITRPAPLTAKNPLDPAPTERQPQSEGATKQHKAWGVDIKRAPVQLAVDRTQSGVEAKQDSDSSDSVDDDPVVVGPDGPFPPGVSLQRCATAAHSVVRLEVLHRSATLAMWKGPPKWMPFCACGLVCGAYSFLLLCLAVQASDFTDVSAIAREELEALWTNVKVILAGLQAYGQMWDGIDMMASEVKAALVSATKLSSEIAQSNTATSP</sequence>
<proteinExistence type="predicted"/>
<evidence type="ECO:0000313" key="6">
    <source>
        <dbReference type="EMBL" id="GHJ84310.1"/>
    </source>
</evidence>
<protein>
    <recommendedName>
        <fullName evidence="5">Zn(2)-C6 fungal-type domain-containing protein</fullName>
    </recommendedName>
</protein>
<dbReference type="CDD" id="cd12148">
    <property type="entry name" value="fungal_TF_MHR"/>
    <property type="match status" value="1"/>
</dbReference>
<dbReference type="EMBL" id="BLZA01000007">
    <property type="protein sequence ID" value="GHJ84310.1"/>
    <property type="molecule type" value="Genomic_DNA"/>
</dbReference>
<keyword evidence="2" id="KW-0539">Nucleus</keyword>
<dbReference type="SUPFAM" id="SSF57701">
    <property type="entry name" value="Zn2/Cys6 DNA-binding domain"/>
    <property type="match status" value="1"/>
</dbReference>
<dbReference type="InterPro" id="IPR036864">
    <property type="entry name" value="Zn2-C6_fun-type_DNA-bd_sf"/>
</dbReference>
<feature type="compositionally biased region" description="Polar residues" evidence="3">
    <location>
        <begin position="236"/>
        <end position="245"/>
    </location>
</feature>
<dbReference type="PROSITE" id="PS00463">
    <property type="entry name" value="ZN2_CY6_FUNGAL_1"/>
    <property type="match status" value="1"/>
</dbReference>
<dbReference type="GO" id="GO:0000981">
    <property type="term" value="F:DNA-binding transcription factor activity, RNA polymerase II-specific"/>
    <property type="evidence" value="ECO:0007669"/>
    <property type="project" value="InterPro"/>
</dbReference>
<keyword evidence="7" id="KW-1185">Reference proteome</keyword>
<keyword evidence="4" id="KW-0812">Transmembrane</keyword>
<dbReference type="AlphaFoldDB" id="A0A8H3YCG8"/>
<feature type="region of interest" description="Disordered" evidence="3">
    <location>
        <begin position="922"/>
        <end position="957"/>
    </location>
</feature>
<evidence type="ECO:0000259" key="5">
    <source>
        <dbReference type="PROSITE" id="PS50048"/>
    </source>
</evidence>
<feature type="region of interest" description="Disordered" evidence="3">
    <location>
        <begin position="186"/>
        <end position="210"/>
    </location>
</feature>
<dbReference type="Pfam" id="PF00172">
    <property type="entry name" value="Zn_clus"/>
    <property type="match status" value="1"/>
</dbReference>
<evidence type="ECO:0000256" key="3">
    <source>
        <dbReference type="SAM" id="MobiDB-lite"/>
    </source>
</evidence>
<feature type="compositionally biased region" description="Polar residues" evidence="3">
    <location>
        <begin position="741"/>
        <end position="762"/>
    </location>
</feature>
<evidence type="ECO:0000256" key="4">
    <source>
        <dbReference type="SAM" id="Phobius"/>
    </source>
</evidence>
<feature type="compositionally biased region" description="Acidic residues" evidence="3">
    <location>
        <begin position="984"/>
        <end position="993"/>
    </location>
</feature>
<dbReference type="InterPro" id="IPR007219">
    <property type="entry name" value="XnlR_reg_dom"/>
</dbReference>
<keyword evidence="4" id="KW-0472">Membrane</keyword>
<dbReference type="GO" id="GO:0008270">
    <property type="term" value="F:zinc ion binding"/>
    <property type="evidence" value="ECO:0007669"/>
    <property type="project" value="InterPro"/>
</dbReference>
<comment type="caution">
    <text evidence="6">The sequence shown here is derived from an EMBL/GenBank/DDBJ whole genome shotgun (WGS) entry which is preliminary data.</text>
</comment>
<dbReference type="InterPro" id="IPR001138">
    <property type="entry name" value="Zn2Cys6_DnaBD"/>
</dbReference>
<keyword evidence="4" id="KW-1133">Transmembrane helix</keyword>
<dbReference type="Proteomes" id="UP000620104">
    <property type="component" value="Unassembled WGS sequence"/>
</dbReference>
<reference evidence="6" key="1">
    <citation type="submission" date="2020-07" db="EMBL/GenBank/DDBJ databases">
        <title>Draft Genome Sequence of a Deep-Sea Yeast, Naganishia (Cryptococcus) liquefaciens strain N6.</title>
        <authorList>
            <person name="Han Y.W."/>
            <person name="Kajitani R."/>
            <person name="Morimoto H."/>
            <person name="Parhat M."/>
            <person name="Tsubouchi H."/>
            <person name="Bakenova O."/>
            <person name="Ogata M."/>
            <person name="Argunhan B."/>
            <person name="Aoki R."/>
            <person name="Kajiwara S."/>
            <person name="Itoh T."/>
            <person name="Iwasaki H."/>
        </authorList>
    </citation>
    <scope>NUCLEOTIDE SEQUENCE</scope>
    <source>
        <strain evidence="6">N6</strain>
    </source>
</reference>
<name>A0A8H3YCG8_9TREE</name>
<dbReference type="SMART" id="SM00066">
    <property type="entry name" value="GAL4"/>
    <property type="match status" value="1"/>
</dbReference>
<gene>
    <name evidence="6" type="ORF">NliqN6_0712</name>
</gene>
<dbReference type="PANTHER" id="PTHR47431:SF1">
    <property type="entry name" value="ZN(II)2CYS6 TRANSCRIPTION FACTOR (EUROFUNG)"/>
    <property type="match status" value="1"/>
</dbReference>
<feature type="compositionally biased region" description="Low complexity" evidence="3">
    <location>
        <begin position="198"/>
        <end position="210"/>
    </location>
</feature>
<accession>A0A8H3YCG8</accession>
<dbReference type="Gene3D" id="4.10.240.10">
    <property type="entry name" value="Zn(2)-C6 fungal-type DNA-binding domain"/>
    <property type="match status" value="1"/>
</dbReference>
<evidence type="ECO:0000313" key="7">
    <source>
        <dbReference type="Proteomes" id="UP000620104"/>
    </source>
</evidence>
<evidence type="ECO:0000256" key="1">
    <source>
        <dbReference type="ARBA" id="ARBA00022723"/>
    </source>
</evidence>
<dbReference type="CDD" id="cd00067">
    <property type="entry name" value="GAL4"/>
    <property type="match status" value="1"/>
</dbReference>
<organism evidence="6 7">
    <name type="scientific">Naganishia liquefaciens</name>
    <dbReference type="NCBI Taxonomy" id="104408"/>
    <lineage>
        <taxon>Eukaryota</taxon>
        <taxon>Fungi</taxon>
        <taxon>Dikarya</taxon>
        <taxon>Basidiomycota</taxon>
        <taxon>Agaricomycotina</taxon>
        <taxon>Tremellomycetes</taxon>
        <taxon>Filobasidiales</taxon>
        <taxon>Filobasidiaceae</taxon>
        <taxon>Naganishia</taxon>
    </lineage>
</organism>
<dbReference type="GO" id="GO:0006351">
    <property type="term" value="P:DNA-templated transcription"/>
    <property type="evidence" value="ECO:0007669"/>
    <property type="project" value="InterPro"/>
</dbReference>
<dbReference type="OrthoDB" id="39175at2759"/>
<keyword evidence="1" id="KW-0479">Metal-binding</keyword>
<feature type="transmembrane region" description="Helical" evidence="4">
    <location>
        <begin position="1039"/>
        <end position="1063"/>
    </location>
</feature>
<feature type="region of interest" description="Disordered" evidence="3">
    <location>
        <begin position="972"/>
        <end position="1000"/>
    </location>
</feature>
<dbReference type="PROSITE" id="PS50048">
    <property type="entry name" value="ZN2_CY6_FUNGAL_2"/>
    <property type="match status" value="1"/>
</dbReference>
<evidence type="ECO:0000256" key="2">
    <source>
        <dbReference type="ARBA" id="ARBA00023242"/>
    </source>
</evidence>